<evidence type="ECO:0000256" key="1">
    <source>
        <dbReference type="SAM" id="MobiDB-lite"/>
    </source>
</evidence>
<dbReference type="KEGG" id="sls:SLINC_7672"/>
<feature type="compositionally biased region" description="Basic and acidic residues" evidence="1">
    <location>
        <begin position="91"/>
        <end position="104"/>
    </location>
</feature>
<name>A0A1B1MMR6_STRLN</name>
<proteinExistence type="predicted"/>
<dbReference type="OrthoDB" id="4299333at2"/>
<accession>A0A1B1MMR6</accession>
<keyword evidence="3" id="KW-1185">Reference proteome</keyword>
<reference evidence="2 3" key="1">
    <citation type="submission" date="2016-07" db="EMBL/GenBank/DDBJ databases">
        <title>Enhancement of antibiotic productionsby engineered nitrateutilization in actinobacteria.</title>
        <authorList>
            <person name="Meng S.C."/>
        </authorList>
    </citation>
    <scope>NUCLEOTIDE SEQUENCE [LARGE SCALE GENOMIC DNA]</scope>
    <source>
        <strain evidence="2 3">NRRL 2936</strain>
    </source>
</reference>
<dbReference type="EMBL" id="CP016438">
    <property type="protein sequence ID" value="ANS69896.1"/>
    <property type="molecule type" value="Genomic_DNA"/>
</dbReference>
<dbReference type="RefSeq" id="WP_067443417.1">
    <property type="nucleotide sequence ID" value="NZ_CP016438.1"/>
</dbReference>
<sequence length="104" mass="10709">MAAHRSEGPGENGAPIPRDLPDQQAHDGEDPWEVGDGRAQGDTVDSTEAADTTAAERAGDSEPEGTEDADADVPDTDESGTGRRGAPRSGAVHEEHPVPDEPSA</sequence>
<feature type="region of interest" description="Disordered" evidence="1">
    <location>
        <begin position="1"/>
        <end position="104"/>
    </location>
</feature>
<gene>
    <name evidence="2" type="ORF">SLINC_7672</name>
</gene>
<feature type="compositionally biased region" description="Acidic residues" evidence="1">
    <location>
        <begin position="61"/>
        <end position="78"/>
    </location>
</feature>
<evidence type="ECO:0000313" key="2">
    <source>
        <dbReference type="EMBL" id="ANS69896.1"/>
    </source>
</evidence>
<evidence type="ECO:0000313" key="3">
    <source>
        <dbReference type="Proteomes" id="UP000092598"/>
    </source>
</evidence>
<dbReference type="AlphaFoldDB" id="A0A1B1MMR6"/>
<dbReference type="Proteomes" id="UP000092598">
    <property type="component" value="Chromosome"/>
</dbReference>
<dbReference type="STRING" id="1915.SLINC_7672"/>
<protein>
    <submittedName>
        <fullName evidence="2">Uncharacterized protein</fullName>
    </submittedName>
</protein>
<organism evidence="2 3">
    <name type="scientific">Streptomyces lincolnensis</name>
    <dbReference type="NCBI Taxonomy" id="1915"/>
    <lineage>
        <taxon>Bacteria</taxon>
        <taxon>Bacillati</taxon>
        <taxon>Actinomycetota</taxon>
        <taxon>Actinomycetes</taxon>
        <taxon>Kitasatosporales</taxon>
        <taxon>Streptomycetaceae</taxon>
        <taxon>Streptomyces</taxon>
    </lineage>
</organism>
<feature type="compositionally biased region" description="Low complexity" evidence="1">
    <location>
        <begin position="42"/>
        <end position="56"/>
    </location>
</feature>
<feature type="compositionally biased region" description="Basic and acidic residues" evidence="1">
    <location>
        <begin position="19"/>
        <end position="29"/>
    </location>
</feature>
<dbReference type="PATRIC" id="fig|1915.4.peg.8443"/>